<evidence type="ECO:0008006" key="16">
    <source>
        <dbReference type="Google" id="ProtNLM"/>
    </source>
</evidence>
<feature type="transmembrane region" description="Helical" evidence="11">
    <location>
        <begin position="36"/>
        <end position="60"/>
    </location>
</feature>
<feature type="domain" description="Gnk2-homologous" evidence="13">
    <location>
        <begin position="69"/>
        <end position="173"/>
    </location>
</feature>
<dbReference type="PROSITE" id="PS51473">
    <property type="entry name" value="GNK2"/>
    <property type="match status" value="2"/>
</dbReference>
<evidence type="ECO:0000256" key="3">
    <source>
        <dbReference type="ARBA" id="ARBA00022729"/>
    </source>
</evidence>
<dbReference type="Gene3D" id="3.30.200.20">
    <property type="entry name" value="Phosphorylase Kinase, domain 1"/>
    <property type="match status" value="1"/>
</dbReference>
<dbReference type="eggNOG" id="ENOG502QWMW">
    <property type="taxonomic scope" value="Eukaryota"/>
</dbReference>
<dbReference type="AlphaFoldDB" id="V7BQU3"/>
<dbReference type="SUPFAM" id="SSF56112">
    <property type="entry name" value="Protein kinase-like (PK-like)"/>
    <property type="match status" value="1"/>
</dbReference>
<keyword evidence="6" id="KW-0418">Kinase</keyword>
<evidence type="ECO:0000256" key="6">
    <source>
        <dbReference type="ARBA" id="ARBA00022777"/>
    </source>
</evidence>
<evidence type="ECO:0000256" key="4">
    <source>
        <dbReference type="ARBA" id="ARBA00022737"/>
    </source>
</evidence>
<organism evidence="14 15">
    <name type="scientific">Phaseolus vulgaris</name>
    <name type="common">Kidney bean</name>
    <name type="synonym">French bean</name>
    <dbReference type="NCBI Taxonomy" id="3885"/>
    <lineage>
        <taxon>Eukaryota</taxon>
        <taxon>Viridiplantae</taxon>
        <taxon>Streptophyta</taxon>
        <taxon>Embryophyta</taxon>
        <taxon>Tracheophyta</taxon>
        <taxon>Spermatophyta</taxon>
        <taxon>Magnoliopsida</taxon>
        <taxon>eudicotyledons</taxon>
        <taxon>Gunneridae</taxon>
        <taxon>Pentapetalae</taxon>
        <taxon>rosids</taxon>
        <taxon>fabids</taxon>
        <taxon>Fabales</taxon>
        <taxon>Fabaceae</taxon>
        <taxon>Papilionoideae</taxon>
        <taxon>50 kb inversion clade</taxon>
        <taxon>NPAAA clade</taxon>
        <taxon>indigoferoid/millettioid clade</taxon>
        <taxon>Phaseoleae</taxon>
        <taxon>Phaseolus</taxon>
    </lineage>
</organism>
<gene>
    <name evidence="14" type="ORF">PHAVU_006G084400g</name>
</gene>
<evidence type="ECO:0000313" key="14">
    <source>
        <dbReference type="EMBL" id="ESW18946.1"/>
    </source>
</evidence>
<dbReference type="Proteomes" id="UP000000226">
    <property type="component" value="Chromosome 6"/>
</dbReference>
<keyword evidence="11" id="KW-1133">Transmembrane helix</keyword>
<evidence type="ECO:0000256" key="11">
    <source>
        <dbReference type="SAM" id="Phobius"/>
    </source>
</evidence>
<keyword evidence="4" id="KW-0677">Repeat</keyword>
<dbReference type="EMBL" id="CM002293">
    <property type="protein sequence ID" value="ESW18946.1"/>
    <property type="molecule type" value="Genomic_DNA"/>
</dbReference>
<feature type="binding site" evidence="10">
    <location>
        <position position="391"/>
    </location>
    <ligand>
        <name>ATP</name>
        <dbReference type="ChEBI" id="CHEBI:30616"/>
    </ligand>
</feature>
<dbReference type="PROSITE" id="PS50011">
    <property type="entry name" value="PROTEIN_KINASE_DOM"/>
    <property type="match status" value="1"/>
</dbReference>
<dbReference type="PROSITE" id="PS00108">
    <property type="entry name" value="PROTEIN_KINASE_ST"/>
    <property type="match status" value="1"/>
</dbReference>
<feature type="domain" description="Gnk2-homologous" evidence="13">
    <location>
        <begin position="174"/>
        <end position="279"/>
    </location>
</feature>
<dbReference type="InterPro" id="IPR011009">
    <property type="entry name" value="Kinase-like_dom_sf"/>
</dbReference>
<name>V7BQU3_PHAVU</name>
<dbReference type="Pfam" id="PF01657">
    <property type="entry name" value="Stress-antifung"/>
    <property type="match status" value="2"/>
</dbReference>
<evidence type="ECO:0000256" key="2">
    <source>
        <dbReference type="ARBA" id="ARBA00022679"/>
    </source>
</evidence>
<dbReference type="FunFam" id="3.30.200.20:FF:000177">
    <property type="entry name" value="Cysteine-rich receptor-like protein kinase 2"/>
    <property type="match status" value="1"/>
</dbReference>
<evidence type="ECO:0000256" key="8">
    <source>
        <dbReference type="ARBA" id="ARBA00023170"/>
    </source>
</evidence>
<feature type="transmembrane region" description="Helical" evidence="11">
    <location>
        <begin position="6"/>
        <end position="24"/>
    </location>
</feature>
<dbReference type="InterPro" id="IPR000719">
    <property type="entry name" value="Prot_kinase_dom"/>
</dbReference>
<keyword evidence="11" id="KW-0812">Transmembrane</keyword>
<feature type="transmembrane region" description="Helical" evidence="11">
    <location>
        <begin position="302"/>
        <end position="327"/>
    </location>
</feature>
<dbReference type="Pfam" id="PF07714">
    <property type="entry name" value="PK_Tyr_Ser-Thr"/>
    <property type="match status" value="1"/>
</dbReference>
<dbReference type="InterPro" id="IPR001245">
    <property type="entry name" value="Ser-Thr/Tyr_kinase_cat_dom"/>
</dbReference>
<dbReference type="Gene3D" id="1.10.510.10">
    <property type="entry name" value="Transferase(Phosphotransferase) domain 1"/>
    <property type="match status" value="1"/>
</dbReference>
<keyword evidence="3" id="KW-0732">Signal</keyword>
<dbReference type="Gramene" id="ESW18946">
    <property type="protein sequence ID" value="ESW18946"/>
    <property type="gene ID" value="PHAVU_006G084400g"/>
</dbReference>
<dbReference type="InterPro" id="IPR017441">
    <property type="entry name" value="Protein_kinase_ATP_BS"/>
</dbReference>
<evidence type="ECO:0000256" key="9">
    <source>
        <dbReference type="ARBA" id="ARBA00023180"/>
    </source>
</evidence>
<dbReference type="OrthoDB" id="4062651at2759"/>
<evidence type="ECO:0000256" key="7">
    <source>
        <dbReference type="ARBA" id="ARBA00022840"/>
    </source>
</evidence>
<keyword evidence="9" id="KW-0325">Glycoprotein</keyword>
<dbReference type="FunFam" id="3.30.430.20:FF:000014">
    <property type="entry name" value="Cysteine-rich receptor-like protein kinase 2"/>
    <property type="match status" value="1"/>
</dbReference>
<dbReference type="Gene3D" id="3.30.430.20">
    <property type="entry name" value="Gnk2 domain, C-X8-C-X2-C motif"/>
    <property type="match status" value="2"/>
</dbReference>
<keyword evidence="7 10" id="KW-0067">ATP-binding</keyword>
<dbReference type="PANTHER" id="PTHR47973">
    <property type="entry name" value="CYSTEINE-RICH RECEPTOR-LIKE PROTEIN KINASE 3"/>
    <property type="match status" value="1"/>
</dbReference>
<keyword evidence="15" id="KW-1185">Reference proteome</keyword>
<dbReference type="SMR" id="V7BQU3"/>
<reference evidence="15" key="1">
    <citation type="journal article" date="2014" name="Nat. Genet.">
        <title>A reference genome for common bean and genome-wide analysis of dual domestications.</title>
        <authorList>
            <person name="Schmutz J."/>
            <person name="McClean P.E."/>
            <person name="Mamidi S."/>
            <person name="Wu G.A."/>
            <person name="Cannon S.B."/>
            <person name="Grimwood J."/>
            <person name="Jenkins J."/>
            <person name="Shu S."/>
            <person name="Song Q."/>
            <person name="Chavarro C."/>
            <person name="Torres-Torres M."/>
            <person name="Geffroy V."/>
            <person name="Moghaddam S.M."/>
            <person name="Gao D."/>
            <person name="Abernathy B."/>
            <person name="Barry K."/>
            <person name="Blair M."/>
            <person name="Brick M.A."/>
            <person name="Chovatia M."/>
            <person name="Gepts P."/>
            <person name="Goodstein D.M."/>
            <person name="Gonzales M."/>
            <person name="Hellsten U."/>
            <person name="Hyten D.L."/>
            <person name="Jia G."/>
            <person name="Kelly J.D."/>
            <person name="Kudrna D."/>
            <person name="Lee R."/>
            <person name="Richard M.M."/>
            <person name="Miklas P.N."/>
            <person name="Osorno J.M."/>
            <person name="Rodrigues J."/>
            <person name="Thareau V."/>
            <person name="Urrea C.A."/>
            <person name="Wang M."/>
            <person name="Yu Y."/>
            <person name="Zhang M."/>
            <person name="Wing R.A."/>
            <person name="Cregan P.B."/>
            <person name="Rokhsar D.S."/>
            <person name="Jackson S.A."/>
        </authorList>
    </citation>
    <scope>NUCLEOTIDE SEQUENCE [LARGE SCALE GENOMIC DNA]</scope>
    <source>
        <strain evidence="15">cv. G19833</strain>
    </source>
</reference>
<dbReference type="InterPro" id="IPR002902">
    <property type="entry name" value="GNK2"/>
</dbReference>
<dbReference type="SMART" id="SM00220">
    <property type="entry name" value="S_TKc"/>
    <property type="match status" value="1"/>
</dbReference>
<keyword evidence="8" id="KW-0675">Receptor</keyword>
<dbReference type="CDD" id="cd14066">
    <property type="entry name" value="STKc_IRAK"/>
    <property type="match status" value="1"/>
</dbReference>
<keyword evidence="1" id="KW-0723">Serine/threonine-protein kinase</keyword>
<dbReference type="GO" id="GO:0005524">
    <property type="term" value="F:ATP binding"/>
    <property type="evidence" value="ECO:0007669"/>
    <property type="project" value="UniProtKB-UniRule"/>
</dbReference>
<dbReference type="FunFam" id="3.30.430.20:FF:000017">
    <property type="entry name" value="Cysteine-rich receptor-like protein kinase 2"/>
    <property type="match status" value="1"/>
</dbReference>
<dbReference type="PROSITE" id="PS00107">
    <property type="entry name" value="PROTEIN_KINASE_ATP"/>
    <property type="match status" value="1"/>
</dbReference>
<feature type="domain" description="Protein kinase" evidence="12">
    <location>
        <begin position="362"/>
        <end position="649"/>
    </location>
</feature>
<dbReference type="InterPro" id="IPR052059">
    <property type="entry name" value="CR_Ser/Thr_kinase"/>
</dbReference>
<evidence type="ECO:0000256" key="1">
    <source>
        <dbReference type="ARBA" id="ARBA00022527"/>
    </source>
</evidence>
<evidence type="ECO:0000256" key="5">
    <source>
        <dbReference type="ARBA" id="ARBA00022741"/>
    </source>
</evidence>
<protein>
    <recommendedName>
        <fullName evidence="16">Protein kinase domain-containing protein</fullName>
    </recommendedName>
</protein>
<proteinExistence type="predicted"/>
<evidence type="ECO:0000259" key="12">
    <source>
        <dbReference type="PROSITE" id="PS50011"/>
    </source>
</evidence>
<dbReference type="OMA" id="CAETITE"/>
<evidence type="ECO:0000256" key="10">
    <source>
        <dbReference type="PROSITE-ProRule" id="PRU10141"/>
    </source>
</evidence>
<dbReference type="GO" id="GO:0004674">
    <property type="term" value="F:protein serine/threonine kinase activity"/>
    <property type="evidence" value="ECO:0007669"/>
    <property type="project" value="UniProtKB-KW"/>
</dbReference>
<dbReference type="InterPro" id="IPR008271">
    <property type="entry name" value="Ser/Thr_kinase_AS"/>
</dbReference>
<keyword evidence="2" id="KW-0808">Transferase</keyword>
<dbReference type="CDD" id="cd23509">
    <property type="entry name" value="Gnk2-like"/>
    <property type="match status" value="2"/>
</dbReference>
<sequence length="682" mass="74993">MCTLFWSPTTINTHNLSLFFLFILHSIHHQLSNHFFFFFKMLLQLHLNLLPLTFFIFWSLQGALGDPQILLLNKGCSQYNATDLSNFNQNLNATLNELRVQVSNQSKHFATAQEARGQDPVYALFQCRNYLSTADCAACYDAAAAQIRNCSAGANGARVIYDGCLLRYESTGFFDQTTMAGNSMICGNQTAADFNTTAQQVLKDLQIATPKITGFFAATKTQLAGGAIYAIAQCAETVSESGCLDCLTVGYNNIHICLPNTEGRAFDAGCFMRYSETAFFADNQTIDITPFLQQGGSSKKGAIIGGVVGGVGLVVILLGLIVLLRLFKKPKRGRRDNILGATELKGPVSFRYKDLKAATKDFSEENKLGQGGFGDVYKGTLKNGKIVAVKKLSLGHSGKIDEQFESEVKLISNVHHKNLVRLLGCCSKGPERILVYEYMANNSLDRFLFGEGKDSLSWKQRYDIILGTAKGLAYLHEDFHVCIIHRDIKASNILLDDEMQPRIADFGLARLLPDDQSHLSTRFAGTLGYTAPEYAIHGQLSEKADAYSFGVVVLEIVSGQKNTGLREDANGEFLLQRAWKLYEEDMHLRLADKTLDPEEYEVEEVKKVIEIALLCIQASAAARPTMSEVVASLKSKNSVGQTRPSMPVFVESNFRTRAADTSTSTASSTSNATASISILSAR</sequence>
<evidence type="ECO:0000313" key="15">
    <source>
        <dbReference type="Proteomes" id="UP000000226"/>
    </source>
</evidence>
<evidence type="ECO:0000259" key="13">
    <source>
        <dbReference type="PROSITE" id="PS51473"/>
    </source>
</evidence>
<accession>V7BQU3</accession>
<dbReference type="InterPro" id="IPR038408">
    <property type="entry name" value="GNK2_sf"/>
</dbReference>
<dbReference type="FunFam" id="1.10.510.10:FF:000336">
    <property type="entry name" value="Cysteine-rich receptor-like protein kinase 2"/>
    <property type="match status" value="1"/>
</dbReference>
<keyword evidence="5 10" id="KW-0547">Nucleotide-binding</keyword>
<keyword evidence="11" id="KW-0472">Membrane</keyword>